<dbReference type="Pfam" id="PF07963">
    <property type="entry name" value="N_methyl"/>
    <property type="match status" value="1"/>
</dbReference>
<proteinExistence type="predicted"/>
<keyword evidence="1" id="KW-0812">Transmembrane</keyword>
<sequence>MGKRRRKVLKIKGFTLVEALIAILILSLIIIGVANLITGSVGSTRDRIIMECLVNAANSAVEACRGGINLSNFQCGGINVHITLSRDCSILTVPTQTWDANCEEIRVTTSYGGRQHVLTDLVCRFWDGS</sequence>
<dbReference type="InterPro" id="IPR012902">
    <property type="entry name" value="N_methyl_site"/>
</dbReference>
<evidence type="ECO:0000256" key="1">
    <source>
        <dbReference type="SAM" id="Phobius"/>
    </source>
</evidence>
<keyword evidence="1" id="KW-1133">Transmembrane helix</keyword>
<protein>
    <recommendedName>
        <fullName evidence="3">Prepilin-type N-terminal cleavage/methylation domain-containing protein</fullName>
    </recommendedName>
</protein>
<dbReference type="PROSITE" id="PS00409">
    <property type="entry name" value="PROKAR_NTER_METHYL"/>
    <property type="match status" value="1"/>
</dbReference>
<gene>
    <name evidence="2" type="ORF">ENT66_04405</name>
</gene>
<reference evidence="2" key="1">
    <citation type="journal article" date="2020" name="mSystems">
        <title>Genome- and Community-Level Interaction Insights into Carbon Utilization and Element Cycling Functions of Hydrothermarchaeota in Hydrothermal Sediment.</title>
        <authorList>
            <person name="Zhou Z."/>
            <person name="Liu Y."/>
            <person name="Xu W."/>
            <person name="Pan J."/>
            <person name="Luo Z.H."/>
            <person name="Li M."/>
        </authorList>
    </citation>
    <scope>NUCLEOTIDE SEQUENCE [LARGE SCALE GENOMIC DNA]</scope>
    <source>
        <strain evidence="2">SpSt-6</strain>
    </source>
</reference>
<name>A0A7C4NU59_9BACT</name>
<dbReference type="EMBL" id="DSZN01000076">
    <property type="protein sequence ID" value="HGQ85582.1"/>
    <property type="molecule type" value="Genomic_DNA"/>
</dbReference>
<accession>A0A7C4NU59</accession>
<evidence type="ECO:0000313" key="2">
    <source>
        <dbReference type="EMBL" id="HGQ85582.1"/>
    </source>
</evidence>
<keyword evidence="1" id="KW-0472">Membrane</keyword>
<organism evidence="2">
    <name type="scientific">Thermodesulfobacterium geofontis</name>
    <dbReference type="NCBI Taxonomy" id="1295609"/>
    <lineage>
        <taxon>Bacteria</taxon>
        <taxon>Pseudomonadati</taxon>
        <taxon>Thermodesulfobacteriota</taxon>
        <taxon>Thermodesulfobacteria</taxon>
        <taxon>Thermodesulfobacteriales</taxon>
        <taxon>Thermodesulfobacteriaceae</taxon>
        <taxon>Thermodesulfobacterium</taxon>
    </lineage>
</organism>
<comment type="caution">
    <text evidence="2">The sequence shown here is derived from an EMBL/GenBank/DDBJ whole genome shotgun (WGS) entry which is preliminary data.</text>
</comment>
<evidence type="ECO:0008006" key="3">
    <source>
        <dbReference type="Google" id="ProtNLM"/>
    </source>
</evidence>
<dbReference type="AlphaFoldDB" id="A0A7C4NU59"/>
<feature type="transmembrane region" description="Helical" evidence="1">
    <location>
        <begin position="12"/>
        <end position="37"/>
    </location>
</feature>